<reference evidence="1 2" key="1">
    <citation type="submission" date="2020-03" db="EMBL/GenBank/DDBJ databases">
        <title>Genomic Encyclopedia of Type Strains, Phase IV (KMG-IV): sequencing the most valuable type-strain genomes for metagenomic binning, comparative biology and taxonomic classification.</title>
        <authorList>
            <person name="Goeker M."/>
        </authorList>
    </citation>
    <scope>NUCLEOTIDE SEQUENCE [LARGE SCALE GENOMIC DNA]</scope>
    <source>
        <strain evidence="1 2">DSM 4733</strain>
    </source>
</reference>
<accession>A0A7X5ZXK5</accession>
<protein>
    <recommendedName>
        <fullName evidence="3">Polysaccharide deacetylase</fullName>
    </recommendedName>
</protein>
<organism evidence="1 2">
    <name type="scientific">Sphingomonas leidyi</name>
    <dbReference type="NCBI Taxonomy" id="68569"/>
    <lineage>
        <taxon>Bacteria</taxon>
        <taxon>Pseudomonadati</taxon>
        <taxon>Pseudomonadota</taxon>
        <taxon>Alphaproteobacteria</taxon>
        <taxon>Sphingomonadales</taxon>
        <taxon>Sphingomonadaceae</taxon>
        <taxon>Sphingomonas</taxon>
    </lineage>
</organism>
<dbReference type="SUPFAM" id="SSF88713">
    <property type="entry name" value="Glycoside hydrolase/deacetylase"/>
    <property type="match status" value="1"/>
</dbReference>
<dbReference type="Proteomes" id="UP000564677">
    <property type="component" value="Unassembled WGS sequence"/>
</dbReference>
<evidence type="ECO:0000313" key="2">
    <source>
        <dbReference type="Proteomes" id="UP000564677"/>
    </source>
</evidence>
<comment type="caution">
    <text evidence="1">The sequence shown here is derived from an EMBL/GenBank/DDBJ whole genome shotgun (WGS) entry which is preliminary data.</text>
</comment>
<dbReference type="InterPro" id="IPR011330">
    <property type="entry name" value="Glyco_hydro/deAcase_b/a-brl"/>
</dbReference>
<proteinExistence type="predicted"/>
<dbReference type="EMBL" id="JAASQV010000007">
    <property type="protein sequence ID" value="NIJ67362.1"/>
    <property type="molecule type" value="Genomic_DNA"/>
</dbReference>
<dbReference type="Gene3D" id="3.20.20.370">
    <property type="entry name" value="Glycoside hydrolase/deacetylase"/>
    <property type="match status" value="1"/>
</dbReference>
<evidence type="ECO:0008006" key="3">
    <source>
        <dbReference type="Google" id="ProtNLM"/>
    </source>
</evidence>
<sequence length="326" mass="35738">MPVRYSGTMATRVFITIDTEIMWRHHVAGLDVDTIVQRSLEPANVGVAWQLEQLARHGLKACFFVDPMPALVYGLDPIRRVVGAILEAGQEVQLHLHPNWTGAHAGDKGATYGAFELIDYSFDEQVELLAGASDMLVACGAAEPVAFRSGSYSASDDTLGALAQLGFEYDSSHNGSEHPWPSAIGLEPRQIAPIAHRGIIEVPVTLIEDRAGHLRHFQICALSAGEMRAALDHAVVRSHAAVTIVSHGFELANRAGTRPNAVHVRRFEALCRMLASRRGVLVTEHFADRPRMALGQEDVPLGPSLLRTRWRQAEQLWSNLVEERAA</sequence>
<name>A0A7X5ZXK5_9SPHN</name>
<dbReference type="GO" id="GO:0005975">
    <property type="term" value="P:carbohydrate metabolic process"/>
    <property type="evidence" value="ECO:0007669"/>
    <property type="project" value="InterPro"/>
</dbReference>
<keyword evidence="2" id="KW-1185">Reference proteome</keyword>
<gene>
    <name evidence="1" type="ORF">FHR20_004346</name>
</gene>
<dbReference type="AlphaFoldDB" id="A0A7X5ZXK5"/>
<evidence type="ECO:0000313" key="1">
    <source>
        <dbReference type="EMBL" id="NIJ67362.1"/>
    </source>
</evidence>